<dbReference type="PROSITE" id="PS50110">
    <property type="entry name" value="RESPONSE_REGULATORY"/>
    <property type="match status" value="1"/>
</dbReference>
<evidence type="ECO:0000313" key="4">
    <source>
        <dbReference type="EMBL" id="KTT22590.1"/>
    </source>
</evidence>
<comment type="caution">
    <text evidence="4">The sequence shown here is derived from an EMBL/GenBank/DDBJ whole genome shotgun (WGS) entry which is preliminary data.</text>
</comment>
<keyword evidence="4" id="KW-0808">Transferase</keyword>
<dbReference type="SMART" id="SM00448">
    <property type="entry name" value="REC"/>
    <property type="match status" value="1"/>
</dbReference>
<dbReference type="GO" id="GO:0000160">
    <property type="term" value="P:phosphorelay signal transduction system"/>
    <property type="evidence" value="ECO:0007669"/>
    <property type="project" value="InterPro"/>
</dbReference>
<keyword evidence="1 2" id="KW-0597">Phosphoprotein</keyword>
<organism evidence="4 5">
    <name type="scientific">Pseudacidovorax intermedius</name>
    <dbReference type="NCBI Taxonomy" id="433924"/>
    <lineage>
        <taxon>Bacteria</taxon>
        <taxon>Pseudomonadati</taxon>
        <taxon>Pseudomonadota</taxon>
        <taxon>Betaproteobacteria</taxon>
        <taxon>Burkholderiales</taxon>
        <taxon>Comamonadaceae</taxon>
        <taxon>Pseudacidovorax</taxon>
    </lineage>
</organism>
<sequence length="132" mass="14233">MTPTPTSREDLRLNVLIVDDNASAAELLQELIVLQDHQARCALTAQEAIDAFAQEHFDIALVDLTLPDRPGAEVAQHFRSQAAGRPLLLVAISGYGAGDATGAQAMPFFDHYLQKPIDFDALDRLLAPPATA</sequence>
<dbReference type="Pfam" id="PF00072">
    <property type="entry name" value="Response_reg"/>
    <property type="match status" value="1"/>
</dbReference>
<dbReference type="PANTHER" id="PTHR44591:SF3">
    <property type="entry name" value="RESPONSE REGULATORY DOMAIN-CONTAINING PROTEIN"/>
    <property type="match status" value="1"/>
</dbReference>
<dbReference type="AlphaFoldDB" id="A0A147GY74"/>
<dbReference type="GO" id="GO:0016301">
    <property type="term" value="F:kinase activity"/>
    <property type="evidence" value="ECO:0007669"/>
    <property type="project" value="UniProtKB-KW"/>
</dbReference>
<dbReference type="InterPro" id="IPR011006">
    <property type="entry name" value="CheY-like_superfamily"/>
</dbReference>
<dbReference type="Proteomes" id="UP000072741">
    <property type="component" value="Unassembled WGS sequence"/>
</dbReference>
<evidence type="ECO:0000256" key="1">
    <source>
        <dbReference type="ARBA" id="ARBA00022553"/>
    </source>
</evidence>
<protein>
    <submittedName>
        <fullName evidence="4">Histidine kinase</fullName>
    </submittedName>
</protein>
<accession>A0A147GY74</accession>
<dbReference type="InterPro" id="IPR001789">
    <property type="entry name" value="Sig_transdc_resp-reg_receiver"/>
</dbReference>
<reference evidence="4 5" key="1">
    <citation type="journal article" date="2016" name="Front. Microbiol.">
        <title>Genomic Resource of Rice Seed Associated Bacteria.</title>
        <authorList>
            <person name="Midha S."/>
            <person name="Bansal K."/>
            <person name="Sharma S."/>
            <person name="Kumar N."/>
            <person name="Patil P.P."/>
            <person name="Chaudhry V."/>
            <person name="Patil P.B."/>
        </authorList>
    </citation>
    <scope>NUCLEOTIDE SEQUENCE [LARGE SCALE GENOMIC DNA]</scope>
    <source>
        <strain evidence="4 5">NS331</strain>
    </source>
</reference>
<proteinExistence type="predicted"/>
<feature type="domain" description="Response regulatory" evidence="3">
    <location>
        <begin position="14"/>
        <end position="130"/>
    </location>
</feature>
<dbReference type="SUPFAM" id="SSF52172">
    <property type="entry name" value="CheY-like"/>
    <property type="match status" value="1"/>
</dbReference>
<dbReference type="InterPro" id="IPR050595">
    <property type="entry name" value="Bact_response_regulator"/>
</dbReference>
<dbReference type="PANTHER" id="PTHR44591">
    <property type="entry name" value="STRESS RESPONSE REGULATOR PROTEIN 1"/>
    <property type="match status" value="1"/>
</dbReference>
<feature type="modified residue" description="4-aspartylphosphate" evidence="2">
    <location>
        <position position="63"/>
    </location>
</feature>
<keyword evidence="5" id="KW-1185">Reference proteome</keyword>
<evidence type="ECO:0000313" key="5">
    <source>
        <dbReference type="Proteomes" id="UP000072741"/>
    </source>
</evidence>
<name>A0A147GY74_9BURK</name>
<evidence type="ECO:0000259" key="3">
    <source>
        <dbReference type="PROSITE" id="PS50110"/>
    </source>
</evidence>
<dbReference type="EMBL" id="LDSL01000056">
    <property type="protein sequence ID" value="KTT22590.1"/>
    <property type="molecule type" value="Genomic_DNA"/>
</dbReference>
<dbReference type="Gene3D" id="3.40.50.2300">
    <property type="match status" value="1"/>
</dbReference>
<keyword evidence="4" id="KW-0418">Kinase</keyword>
<evidence type="ECO:0000256" key="2">
    <source>
        <dbReference type="PROSITE-ProRule" id="PRU00169"/>
    </source>
</evidence>
<gene>
    <name evidence="4" type="ORF">NS331_09545</name>
</gene>